<name>A0A4Q1TQ17_9LACO</name>
<evidence type="ECO:0000313" key="1">
    <source>
        <dbReference type="EMBL" id="RXT20849.1"/>
    </source>
</evidence>
<reference evidence="1 3" key="1">
    <citation type="submission" date="2017-01" db="EMBL/GenBank/DDBJ databases">
        <title>Lactobacillus chiayiensis sp. nov., a lactic acid bacterium isolated from compost.</title>
        <authorList>
            <person name="Huang C.-H."/>
        </authorList>
    </citation>
    <scope>NUCLEOTIDE SEQUENCE [LARGE SCALE GENOMIC DNA]</scope>
    <source>
        <strain evidence="3">chh01</strain>
        <strain evidence="1">Chh01</strain>
    </source>
</reference>
<proteinExistence type="predicted"/>
<dbReference type="EMBL" id="MSSM01000026">
    <property type="protein sequence ID" value="RXT20849.1"/>
    <property type="molecule type" value="Genomic_DNA"/>
</dbReference>
<sequence>MNTEFGQLSAKNLAEVMGGRKIVGWTYQTGMGQVPIYDTDIKRNDIVVPNFFRGVIDTLNPFS</sequence>
<evidence type="ECO:0000313" key="3">
    <source>
        <dbReference type="Proteomes" id="UP000290475"/>
    </source>
</evidence>
<protein>
    <submittedName>
        <fullName evidence="1">Uncharacterized protein</fullName>
    </submittedName>
</protein>
<accession>A0A4Q1TQ17</accession>
<dbReference type="EMBL" id="CP107523">
    <property type="protein sequence ID" value="UYN56001.1"/>
    <property type="molecule type" value="Genomic_DNA"/>
</dbReference>
<gene>
    <name evidence="1" type="ORF">BVJ53_09675</name>
    <name evidence="2" type="ORF">OFW50_11025</name>
</gene>
<dbReference type="AlphaFoldDB" id="A0A4Q1TQ17"/>
<organism evidence="1 3">
    <name type="scientific">Lacticaseibacillus chiayiensis</name>
    <dbReference type="NCBI Taxonomy" id="2100821"/>
    <lineage>
        <taxon>Bacteria</taxon>
        <taxon>Bacillati</taxon>
        <taxon>Bacillota</taxon>
        <taxon>Bacilli</taxon>
        <taxon>Lactobacillales</taxon>
        <taxon>Lactobacillaceae</taxon>
        <taxon>Lacticaseibacillus</taxon>
    </lineage>
</organism>
<dbReference type="Proteomes" id="UP001164790">
    <property type="component" value="Chromosome"/>
</dbReference>
<evidence type="ECO:0000313" key="2">
    <source>
        <dbReference type="EMBL" id="UYN56001.1"/>
    </source>
</evidence>
<keyword evidence="4" id="KW-1185">Reference proteome</keyword>
<reference evidence="2" key="2">
    <citation type="submission" date="2022-10" db="EMBL/GenBank/DDBJ databases">
        <title>Comparative genomic analysis and in-vitro probiotic properties of the potential probiotic L. chiayiensis AACE 3.</title>
        <authorList>
            <person name="Kang X."/>
        </authorList>
    </citation>
    <scope>NUCLEOTIDE SEQUENCE</scope>
    <source>
        <strain evidence="2">AACE 3</strain>
    </source>
</reference>
<dbReference type="Proteomes" id="UP000290475">
    <property type="component" value="Unassembled WGS sequence"/>
</dbReference>
<evidence type="ECO:0000313" key="4">
    <source>
        <dbReference type="Proteomes" id="UP001164790"/>
    </source>
</evidence>
<dbReference type="RefSeq" id="WP_129302244.1">
    <property type="nucleotide sequence ID" value="NZ_CP074378.1"/>
</dbReference>